<evidence type="ECO:0000256" key="4">
    <source>
        <dbReference type="ARBA" id="ARBA00022636"/>
    </source>
</evidence>
<dbReference type="Gene3D" id="3.20.20.450">
    <property type="entry name" value="EAL domain"/>
    <property type="match status" value="1"/>
</dbReference>
<comment type="catalytic activity">
    <reaction evidence="9">
        <text>3',3'-c-di-GMP + H2O = 5'-phosphoguanylyl(3'-&gt;5')guanosine + H(+)</text>
        <dbReference type="Rhea" id="RHEA:24902"/>
        <dbReference type="ChEBI" id="CHEBI:15377"/>
        <dbReference type="ChEBI" id="CHEBI:15378"/>
        <dbReference type="ChEBI" id="CHEBI:58754"/>
        <dbReference type="ChEBI" id="CHEBI:58805"/>
        <dbReference type="EC" id="3.1.4.52"/>
    </reaction>
</comment>
<evidence type="ECO:0000256" key="9">
    <source>
        <dbReference type="ARBA" id="ARBA00034290"/>
    </source>
</evidence>
<dbReference type="Pfam" id="PF00563">
    <property type="entry name" value="EAL"/>
    <property type="match status" value="1"/>
</dbReference>
<accession>A0A4R3Z085</accession>
<keyword evidence="6" id="KW-0378">Hydrolase</keyword>
<keyword evidence="13" id="KW-1185">Reference proteome</keyword>
<evidence type="ECO:0000256" key="8">
    <source>
        <dbReference type="ARBA" id="ARBA00023136"/>
    </source>
</evidence>
<protein>
    <recommendedName>
        <fullName evidence="2">cyclic-guanylate-specific phosphodiesterase</fullName>
        <ecNumber evidence="2">3.1.4.52</ecNumber>
    </recommendedName>
</protein>
<keyword evidence="7 10" id="KW-1133">Transmembrane helix</keyword>
<evidence type="ECO:0000256" key="6">
    <source>
        <dbReference type="ARBA" id="ARBA00022801"/>
    </source>
</evidence>
<evidence type="ECO:0000256" key="5">
    <source>
        <dbReference type="ARBA" id="ARBA00022692"/>
    </source>
</evidence>
<reference evidence="12 13" key="1">
    <citation type="submission" date="2019-03" db="EMBL/GenBank/DDBJ databases">
        <title>Genomic Encyclopedia of Type Strains, Phase IV (KMG-IV): sequencing the most valuable type-strain genomes for metagenomic binning, comparative biology and taxonomic classification.</title>
        <authorList>
            <person name="Goeker M."/>
        </authorList>
    </citation>
    <scope>NUCLEOTIDE SEQUENCE [LARGE SCALE GENOMIC DNA]</scope>
    <source>
        <strain evidence="12 13">DSM 19580</strain>
    </source>
</reference>
<evidence type="ECO:0000256" key="10">
    <source>
        <dbReference type="SAM" id="Phobius"/>
    </source>
</evidence>
<dbReference type="OrthoDB" id="675397at2"/>
<gene>
    <name evidence="12" type="ORF">EDC52_103428</name>
</gene>
<keyword evidence="4" id="KW-0973">c-di-GMP</keyword>
<dbReference type="EC" id="3.1.4.52" evidence="2"/>
<dbReference type="PROSITE" id="PS50883">
    <property type="entry name" value="EAL"/>
    <property type="match status" value="1"/>
</dbReference>
<dbReference type="PANTHER" id="PTHR33121:SF81">
    <property type="entry name" value="CYCLIC DI-GMP PHOSPHODIESTERASE PDEB-RELATED"/>
    <property type="match status" value="1"/>
</dbReference>
<feature type="transmembrane region" description="Helical" evidence="10">
    <location>
        <begin position="240"/>
        <end position="263"/>
    </location>
</feature>
<dbReference type="SUPFAM" id="SSF141868">
    <property type="entry name" value="EAL domain-like"/>
    <property type="match status" value="1"/>
</dbReference>
<dbReference type="InterPro" id="IPR024744">
    <property type="entry name" value="CSS-motif_dom"/>
</dbReference>
<dbReference type="InterPro" id="IPR050706">
    <property type="entry name" value="Cyclic-di-GMP_PDE-like"/>
</dbReference>
<sequence>MKGLAIKSGEVGLPRYLLLLVAAVLLPLLLGVVFSFVAARQEIKQELETTSKAILHQAESISRQAWQMVSYLGRFRGQLCPEVLPELVRLATLSPYFRSLGLIQGQDMYCSSIAGDNRIPFNEIIIQPLPSPFPVLWNTSLRVTRGVKTRPAVMFSEMPSADFGAFAIVDAQYLIDIMSAIGSSQNYLLGIKFGEGYLIEEGHPDRQAFGFISPSHHRESAAHDAISVDVTIPASRMMRLWWQGFITFLPFGLIISFIFVSFVRSWQQRKMSLKDELRKGMLNNEFAVHYQPVYDTVRERCGGAEALLRWNRAGGRSISPDVFITAAESEGLIIPLTLHLFQLLAADVRHWQVPDDFHLGINIAAEHIQHPDFADDIRRLAAQLSPHHVKITLELTERSLISNTSDVMLKLTQLRKEGFLIAIDDFGTGHCSLSYLQTFPLDYLKIDKGFVGTIESAANDTPILDTIISLSKRLKLAMVAEGVSSAEEYQYLKHCGVEYMQGYLYARPMASRQFVYWLQERGEGPMEVAPVYQGRH</sequence>
<dbReference type="AlphaFoldDB" id="A0A4R3Z085"/>
<dbReference type="Pfam" id="PF12792">
    <property type="entry name" value="CSS-motif"/>
    <property type="match status" value="1"/>
</dbReference>
<dbReference type="PANTHER" id="PTHR33121">
    <property type="entry name" value="CYCLIC DI-GMP PHOSPHODIESTERASE PDEF"/>
    <property type="match status" value="1"/>
</dbReference>
<dbReference type="SMART" id="SM00052">
    <property type="entry name" value="EAL"/>
    <property type="match status" value="1"/>
</dbReference>
<comment type="caution">
    <text evidence="12">The sequence shown here is derived from an EMBL/GenBank/DDBJ whole genome shotgun (WGS) entry which is preliminary data.</text>
</comment>
<evidence type="ECO:0000313" key="13">
    <source>
        <dbReference type="Proteomes" id="UP000295719"/>
    </source>
</evidence>
<dbReference type="RefSeq" id="WP_131865077.1">
    <property type="nucleotide sequence ID" value="NZ_SMCR01000003.1"/>
</dbReference>
<dbReference type="InterPro" id="IPR001633">
    <property type="entry name" value="EAL_dom"/>
</dbReference>
<dbReference type="GO" id="GO:0071111">
    <property type="term" value="F:cyclic-guanylate-specific phosphodiesterase activity"/>
    <property type="evidence" value="ECO:0007669"/>
    <property type="project" value="UniProtKB-EC"/>
</dbReference>
<dbReference type="EMBL" id="SMCR01000003">
    <property type="protein sequence ID" value="TCV98336.1"/>
    <property type="molecule type" value="Genomic_DNA"/>
</dbReference>
<keyword evidence="5 10" id="KW-0812">Transmembrane</keyword>
<name>A0A4R3Z085_9GAMM</name>
<feature type="domain" description="EAL" evidence="11">
    <location>
        <begin position="270"/>
        <end position="522"/>
    </location>
</feature>
<evidence type="ECO:0000256" key="3">
    <source>
        <dbReference type="ARBA" id="ARBA00022475"/>
    </source>
</evidence>
<dbReference type="Proteomes" id="UP000295719">
    <property type="component" value="Unassembled WGS sequence"/>
</dbReference>
<organism evidence="12 13">
    <name type="scientific">Biostraticola tofi</name>
    <dbReference type="NCBI Taxonomy" id="466109"/>
    <lineage>
        <taxon>Bacteria</taxon>
        <taxon>Pseudomonadati</taxon>
        <taxon>Pseudomonadota</taxon>
        <taxon>Gammaproteobacteria</taxon>
        <taxon>Enterobacterales</taxon>
        <taxon>Bruguierivoracaceae</taxon>
        <taxon>Biostraticola</taxon>
    </lineage>
</organism>
<proteinExistence type="predicted"/>
<keyword evidence="8 10" id="KW-0472">Membrane</keyword>
<dbReference type="InterPro" id="IPR035919">
    <property type="entry name" value="EAL_sf"/>
</dbReference>
<evidence type="ECO:0000256" key="7">
    <source>
        <dbReference type="ARBA" id="ARBA00022989"/>
    </source>
</evidence>
<keyword evidence="3" id="KW-1003">Cell membrane</keyword>
<evidence type="ECO:0000313" key="12">
    <source>
        <dbReference type="EMBL" id="TCV98336.1"/>
    </source>
</evidence>
<comment type="subcellular location">
    <subcellularLocation>
        <location evidence="1">Cell membrane</location>
        <topology evidence="1">Multi-pass membrane protein</topology>
    </subcellularLocation>
</comment>
<dbReference type="GO" id="GO:0005886">
    <property type="term" value="C:plasma membrane"/>
    <property type="evidence" value="ECO:0007669"/>
    <property type="project" value="UniProtKB-SubCell"/>
</dbReference>
<dbReference type="CDD" id="cd01948">
    <property type="entry name" value="EAL"/>
    <property type="match status" value="1"/>
</dbReference>
<evidence type="ECO:0000256" key="1">
    <source>
        <dbReference type="ARBA" id="ARBA00004651"/>
    </source>
</evidence>
<evidence type="ECO:0000259" key="11">
    <source>
        <dbReference type="PROSITE" id="PS50883"/>
    </source>
</evidence>
<evidence type="ECO:0000256" key="2">
    <source>
        <dbReference type="ARBA" id="ARBA00012282"/>
    </source>
</evidence>